<dbReference type="InterPro" id="IPR012910">
    <property type="entry name" value="Plug_dom"/>
</dbReference>
<feature type="domain" description="TonB-dependent receptor-like beta-barrel" evidence="13">
    <location>
        <begin position="247"/>
        <end position="681"/>
    </location>
</feature>
<dbReference type="Pfam" id="PF07715">
    <property type="entry name" value="Plug"/>
    <property type="match status" value="1"/>
</dbReference>
<comment type="caution">
    <text evidence="15">The sequence shown here is derived from an EMBL/GenBank/DDBJ whole genome shotgun (WGS) entry which is preliminary data.</text>
</comment>
<evidence type="ECO:0000256" key="10">
    <source>
        <dbReference type="PROSITE-ProRule" id="PRU01360"/>
    </source>
</evidence>
<keyword evidence="16" id="KW-1185">Reference proteome</keyword>
<reference evidence="15 16" key="1">
    <citation type="submission" date="2020-07" db="EMBL/GenBank/DDBJ databases">
        <title>Halophilic bacteria isolated from french cheeses.</title>
        <authorList>
            <person name="Kothe C.I."/>
            <person name="Farah-Kraiem B."/>
            <person name="Renault P."/>
            <person name="Dridi B."/>
        </authorList>
    </citation>
    <scope>NUCLEOTIDE SEQUENCE [LARGE SCALE GENOMIC DNA]</scope>
    <source>
        <strain evidence="15 16">FME1</strain>
    </source>
</reference>
<evidence type="ECO:0000256" key="12">
    <source>
        <dbReference type="SAM" id="SignalP"/>
    </source>
</evidence>
<accession>A0ABR9EWS6</accession>
<evidence type="ECO:0000256" key="4">
    <source>
        <dbReference type="ARBA" id="ARBA00022452"/>
    </source>
</evidence>
<evidence type="ECO:0000256" key="5">
    <source>
        <dbReference type="ARBA" id="ARBA00022692"/>
    </source>
</evidence>
<dbReference type="PANTHER" id="PTHR32552:SF85">
    <property type="entry name" value="BLL7968 PROTEIN"/>
    <property type="match status" value="1"/>
</dbReference>
<dbReference type="InterPro" id="IPR010105">
    <property type="entry name" value="TonB_sidphr_rcpt"/>
</dbReference>
<keyword evidence="8 15" id="KW-0675">Receptor</keyword>
<feature type="signal peptide" evidence="12">
    <location>
        <begin position="1"/>
        <end position="24"/>
    </location>
</feature>
<keyword evidence="4 10" id="KW-1134">Transmembrane beta strand</keyword>
<evidence type="ECO:0000256" key="1">
    <source>
        <dbReference type="ARBA" id="ARBA00004571"/>
    </source>
</evidence>
<dbReference type="Proteomes" id="UP001645039">
    <property type="component" value="Unassembled WGS sequence"/>
</dbReference>
<dbReference type="NCBIfam" id="TIGR01783">
    <property type="entry name" value="TonB-siderophor"/>
    <property type="match status" value="1"/>
</dbReference>
<proteinExistence type="inferred from homology"/>
<comment type="similarity">
    <text evidence="2 10 11">Belongs to the TonB-dependent receptor family.</text>
</comment>
<organism evidence="15 16">
    <name type="scientific">Halomonas casei</name>
    <dbReference type="NCBI Taxonomy" id="2742613"/>
    <lineage>
        <taxon>Bacteria</taxon>
        <taxon>Pseudomonadati</taxon>
        <taxon>Pseudomonadota</taxon>
        <taxon>Gammaproteobacteria</taxon>
        <taxon>Oceanospirillales</taxon>
        <taxon>Halomonadaceae</taxon>
        <taxon>Halomonas</taxon>
    </lineage>
</organism>
<evidence type="ECO:0000256" key="11">
    <source>
        <dbReference type="RuleBase" id="RU003357"/>
    </source>
</evidence>
<dbReference type="Pfam" id="PF00593">
    <property type="entry name" value="TonB_dep_Rec_b-barrel"/>
    <property type="match status" value="1"/>
</dbReference>
<evidence type="ECO:0000256" key="6">
    <source>
        <dbReference type="ARBA" id="ARBA00023077"/>
    </source>
</evidence>
<dbReference type="EMBL" id="RRZD01000001">
    <property type="protein sequence ID" value="MBE0398669.1"/>
    <property type="molecule type" value="Genomic_DNA"/>
</dbReference>
<dbReference type="InterPro" id="IPR039426">
    <property type="entry name" value="TonB-dep_rcpt-like"/>
</dbReference>
<dbReference type="InterPro" id="IPR036942">
    <property type="entry name" value="Beta-barrel_TonB_sf"/>
</dbReference>
<evidence type="ECO:0000259" key="13">
    <source>
        <dbReference type="Pfam" id="PF00593"/>
    </source>
</evidence>
<keyword evidence="9 10" id="KW-0998">Cell outer membrane</keyword>
<name>A0ABR9EWS6_9GAMM</name>
<dbReference type="InterPro" id="IPR000531">
    <property type="entry name" value="Beta-barrel_TonB"/>
</dbReference>
<dbReference type="InterPro" id="IPR037066">
    <property type="entry name" value="Plug_dom_sf"/>
</dbReference>
<evidence type="ECO:0000256" key="9">
    <source>
        <dbReference type="ARBA" id="ARBA00023237"/>
    </source>
</evidence>
<evidence type="ECO:0000256" key="7">
    <source>
        <dbReference type="ARBA" id="ARBA00023136"/>
    </source>
</evidence>
<evidence type="ECO:0000256" key="8">
    <source>
        <dbReference type="ARBA" id="ARBA00023170"/>
    </source>
</evidence>
<sequence length="712" mass="78873">MLRSRTFALFSPLLLLNPLPDVYAQQTQAQQVYEQQANETAPKTLIVTSDRLTDVAPRSYRAQRSSLASKQPVSFLEEARAVETVTAQVMADHDVDSLDEAMAMVAGVTAGNNMGGTEDGYIKRGFGSNSDGSILIDGIRQPRGTFSMATVDHVEVLKGPASLFQGQQDPGGVINLVTKRPEYEWQREISAEATSLGGGNASVDVTGPIADTGLAFRFIAHHEDQDSARVFGHDRRTIIAPSLRWEGRESRAQISYEYRDYDLDLDRGTVMIDGEPAKVPSERRFDESWSRVFGHDEAVTAWWEQDINNDWSTRLTYGWNRRQYSDGQPRVLSVNEQSGALTRRADANEGYDRRVQYTAWDTTGTATLAGMRHDLTVGIDHERRRDYLAEVYRGSSVTDQNIYAMSYGGLTLDSDSLNTSRSNRLDEVNTTGVFLNDRWHFNDRWTLGLGGRYTHYEQFSGRGQDFITETDTSDDIFLPSISLLHRLTPETSVYASYSEAFVPNGADSDTGQALDPEHSMGSEIGVKHLWNDQFSLAVALFDIRKENVAVSDNGVTRTVGEAGSRGVELTVSGQLTDQLSLLGAYAYTDTEVLKDTEDTQGNRLTNAARHTASLYLAHDLTTAPGLGNWRLGGGVRYVGEREGDADNSFRLDDYTVADAFIGWDTPWLGDTLHLQLNAKNLFDTTYYPSSGGNTRVVVGDPLEVSLQASVRF</sequence>
<dbReference type="SUPFAM" id="SSF56935">
    <property type="entry name" value="Porins"/>
    <property type="match status" value="1"/>
</dbReference>
<gene>
    <name evidence="15" type="ORF">EI168_00905</name>
</gene>
<keyword evidence="12" id="KW-0732">Signal</keyword>
<evidence type="ECO:0000259" key="14">
    <source>
        <dbReference type="Pfam" id="PF07715"/>
    </source>
</evidence>
<evidence type="ECO:0000313" key="16">
    <source>
        <dbReference type="Proteomes" id="UP001645039"/>
    </source>
</evidence>
<evidence type="ECO:0000256" key="2">
    <source>
        <dbReference type="ARBA" id="ARBA00009810"/>
    </source>
</evidence>
<comment type="subcellular location">
    <subcellularLocation>
        <location evidence="1 10">Cell outer membrane</location>
        <topology evidence="1 10">Multi-pass membrane protein</topology>
    </subcellularLocation>
</comment>
<feature type="domain" description="TonB-dependent receptor plug" evidence="14">
    <location>
        <begin position="79"/>
        <end position="173"/>
    </location>
</feature>
<dbReference type="Gene3D" id="2.40.170.20">
    <property type="entry name" value="TonB-dependent receptor, beta-barrel domain"/>
    <property type="match status" value="1"/>
</dbReference>
<dbReference type="RefSeq" id="WP_192535728.1">
    <property type="nucleotide sequence ID" value="NZ_RRZD01000001.1"/>
</dbReference>
<evidence type="ECO:0000256" key="3">
    <source>
        <dbReference type="ARBA" id="ARBA00022448"/>
    </source>
</evidence>
<protein>
    <submittedName>
        <fullName evidence="15">TonB-dependent siderophore receptor</fullName>
    </submittedName>
</protein>
<dbReference type="Gene3D" id="2.170.130.10">
    <property type="entry name" value="TonB-dependent receptor, plug domain"/>
    <property type="match status" value="1"/>
</dbReference>
<keyword evidence="3 10" id="KW-0813">Transport</keyword>
<evidence type="ECO:0000313" key="15">
    <source>
        <dbReference type="EMBL" id="MBE0398669.1"/>
    </source>
</evidence>
<keyword evidence="7 10" id="KW-0472">Membrane</keyword>
<dbReference type="PANTHER" id="PTHR32552">
    <property type="entry name" value="FERRICHROME IRON RECEPTOR-RELATED"/>
    <property type="match status" value="1"/>
</dbReference>
<dbReference type="CDD" id="cd01347">
    <property type="entry name" value="ligand_gated_channel"/>
    <property type="match status" value="1"/>
</dbReference>
<keyword evidence="6 11" id="KW-0798">TonB box</keyword>
<feature type="chain" id="PRO_5045479618" evidence="12">
    <location>
        <begin position="25"/>
        <end position="712"/>
    </location>
</feature>
<keyword evidence="5 10" id="KW-0812">Transmembrane</keyword>
<dbReference type="PROSITE" id="PS52016">
    <property type="entry name" value="TONB_DEPENDENT_REC_3"/>
    <property type="match status" value="1"/>
</dbReference>